<reference evidence="2 3" key="1">
    <citation type="submission" date="2016-07" db="EMBL/GenBank/DDBJ databases">
        <title>Pervasive Adenine N6-methylation of Active Genes in Fungi.</title>
        <authorList>
            <consortium name="DOE Joint Genome Institute"/>
            <person name="Mondo S.J."/>
            <person name="Dannebaum R.O."/>
            <person name="Kuo R.C."/>
            <person name="Labutti K."/>
            <person name="Haridas S."/>
            <person name="Kuo A."/>
            <person name="Salamov A."/>
            <person name="Ahrendt S.R."/>
            <person name="Lipzen A."/>
            <person name="Sullivan W."/>
            <person name="Andreopoulos W.B."/>
            <person name="Clum A."/>
            <person name="Lindquist E."/>
            <person name="Daum C."/>
            <person name="Ramamoorthy G.K."/>
            <person name="Gryganskyi A."/>
            <person name="Culley D."/>
            <person name="Magnuson J.K."/>
            <person name="James T.Y."/>
            <person name="O'Malley M.A."/>
            <person name="Stajich J.E."/>
            <person name="Spatafora J.W."/>
            <person name="Visel A."/>
            <person name="Grigoriev I.V."/>
        </authorList>
    </citation>
    <scope>NUCLEOTIDE SEQUENCE [LARGE SCALE GENOMIC DNA]</scope>
    <source>
        <strain evidence="2 3">PL171</strain>
    </source>
</reference>
<feature type="region of interest" description="Disordered" evidence="1">
    <location>
        <begin position="1"/>
        <end position="25"/>
    </location>
</feature>
<proteinExistence type="predicted"/>
<dbReference type="AlphaFoldDB" id="A0A1Y2I1F8"/>
<feature type="compositionally biased region" description="Basic and acidic residues" evidence="1">
    <location>
        <begin position="13"/>
        <end position="25"/>
    </location>
</feature>
<dbReference type="Gene3D" id="2.80.10.50">
    <property type="match status" value="1"/>
</dbReference>
<gene>
    <name evidence="2" type="ORF">BCR44DRAFT_1425651</name>
</gene>
<dbReference type="SUPFAM" id="SSF50370">
    <property type="entry name" value="Ricin B-like lectins"/>
    <property type="match status" value="1"/>
</dbReference>
<dbReference type="EMBL" id="MCFL01000004">
    <property type="protein sequence ID" value="ORZ39791.1"/>
    <property type="molecule type" value="Genomic_DNA"/>
</dbReference>
<keyword evidence="3" id="KW-1185">Reference proteome</keyword>
<protein>
    <submittedName>
        <fullName evidence="2">Uncharacterized protein</fullName>
    </submittedName>
</protein>
<organism evidence="2 3">
    <name type="scientific">Catenaria anguillulae PL171</name>
    <dbReference type="NCBI Taxonomy" id="765915"/>
    <lineage>
        <taxon>Eukaryota</taxon>
        <taxon>Fungi</taxon>
        <taxon>Fungi incertae sedis</taxon>
        <taxon>Blastocladiomycota</taxon>
        <taxon>Blastocladiomycetes</taxon>
        <taxon>Blastocladiales</taxon>
        <taxon>Catenariaceae</taxon>
        <taxon>Catenaria</taxon>
    </lineage>
</organism>
<dbReference type="Proteomes" id="UP000193411">
    <property type="component" value="Unassembled WGS sequence"/>
</dbReference>
<sequence>MATQTKGGEAEGSGDKGRRVPRLRDRPVLTCSSAIARLGLTYSSQHVFFHHDRMSHMLVLATLIAANAISTPGPLVGNSTLSSMPINVTIASSRPTAADPAHRRTNSTEASRRATQNAFEGQIVRWWECNMSNAQLWHVDFQERWVFSGKIHPRGRRDLCLDPAGGTSGDRDGQPMRLWRCLPGGDNVHVFHIGDWNSRECW</sequence>
<dbReference type="InterPro" id="IPR035992">
    <property type="entry name" value="Ricin_B-like_lectins"/>
</dbReference>
<feature type="region of interest" description="Disordered" evidence="1">
    <location>
        <begin position="93"/>
        <end position="114"/>
    </location>
</feature>
<name>A0A1Y2I1F8_9FUNG</name>
<accession>A0A1Y2I1F8</accession>
<dbReference type="PROSITE" id="PS50231">
    <property type="entry name" value="RICIN_B_LECTIN"/>
    <property type="match status" value="1"/>
</dbReference>
<evidence type="ECO:0000256" key="1">
    <source>
        <dbReference type="SAM" id="MobiDB-lite"/>
    </source>
</evidence>
<evidence type="ECO:0000313" key="2">
    <source>
        <dbReference type="EMBL" id="ORZ39791.1"/>
    </source>
</evidence>
<evidence type="ECO:0000313" key="3">
    <source>
        <dbReference type="Proteomes" id="UP000193411"/>
    </source>
</evidence>
<comment type="caution">
    <text evidence="2">The sequence shown here is derived from an EMBL/GenBank/DDBJ whole genome shotgun (WGS) entry which is preliminary data.</text>
</comment>